<evidence type="ECO:0000313" key="2">
    <source>
        <dbReference type="Proteomes" id="UP000306196"/>
    </source>
</evidence>
<dbReference type="Proteomes" id="UP000306196">
    <property type="component" value="Unassembled WGS sequence"/>
</dbReference>
<evidence type="ECO:0000313" key="1">
    <source>
        <dbReference type="EMBL" id="TLD71427.1"/>
    </source>
</evidence>
<keyword evidence="2" id="KW-1185">Reference proteome</keyword>
<name>A0A5R8KGQ6_9BACT</name>
<accession>A0A5R8KGQ6</accession>
<dbReference type="OrthoDB" id="187003at2"/>
<gene>
    <name evidence="1" type="ORF">FEM03_07830</name>
</gene>
<dbReference type="EMBL" id="VAUV01000005">
    <property type="protein sequence ID" value="TLD71427.1"/>
    <property type="molecule type" value="Genomic_DNA"/>
</dbReference>
<dbReference type="AlphaFoldDB" id="A0A5R8KGQ6"/>
<proteinExistence type="predicted"/>
<evidence type="ECO:0008006" key="3">
    <source>
        <dbReference type="Google" id="ProtNLM"/>
    </source>
</evidence>
<comment type="caution">
    <text evidence="1">The sequence shown here is derived from an EMBL/GenBank/DDBJ whole genome shotgun (WGS) entry which is preliminary data.</text>
</comment>
<protein>
    <recommendedName>
        <fullName evidence="3">Tetratricopeptide repeat protein</fullName>
    </recommendedName>
</protein>
<sequence length="271" mass="31190">MNRALRSPRLLGVLLFLMMGIVKLPLENHLSHSLRDQKLIPNPPALSLRDSLGQMGFAATLGGLRSLVASITYLQAYVAFERVEWGKVDSLMTLTTLLQPLEPSYWDEASWHMAYNAASNYLNDEKIRAALRQKLFRDHVQRGINILNEGLKFLPNHPRLLIKLGDIYNTESPARRSPDGRKAAEYYLAAHANGAQGFYERIAAYELAKFEDRPSQQQAYDILKRYYDQDTFNPTMRRLLPELEEKLQIPAIQRIDPQRPFSQPGRRTLRR</sequence>
<dbReference type="RefSeq" id="WP_138085640.1">
    <property type="nucleotide sequence ID" value="NZ_VAUV01000005.1"/>
</dbReference>
<reference evidence="1 2" key="1">
    <citation type="submission" date="2019-05" db="EMBL/GenBank/DDBJ databases">
        <title>Verrucobacter flavum gen. nov., sp. nov. a new member of the family Verrucomicrobiaceae.</title>
        <authorList>
            <person name="Szuroczki S."/>
            <person name="Abbaszade G."/>
            <person name="Szabo A."/>
            <person name="Felfoldi T."/>
            <person name="Schumann P."/>
            <person name="Boka K."/>
            <person name="Keki Z."/>
            <person name="Toumi M."/>
            <person name="Toth E."/>
        </authorList>
    </citation>
    <scope>NUCLEOTIDE SEQUENCE [LARGE SCALE GENOMIC DNA]</scope>
    <source>
        <strain evidence="1 2">MG-N-17</strain>
    </source>
</reference>
<organism evidence="1 2">
    <name type="scientific">Phragmitibacter flavus</name>
    <dbReference type="NCBI Taxonomy" id="2576071"/>
    <lineage>
        <taxon>Bacteria</taxon>
        <taxon>Pseudomonadati</taxon>
        <taxon>Verrucomicrobiota</taxon>
        <taxon>Verrucomicrobiia</taxon>
        <taxon>Verrucomicrobiales</taxon>
        <taxon>Verrucomicrobiaceae</taxon>
        <taxon>Phragmitibacter</taxon>
    </lineage>
</organism>